<comment type="similarity">
    <text evidence="2 5">Belongs to the FliE family.</text>
</comment>
<comment type="subcellular location">
    <subcellularLocation>
        <location evidence="1 5">Bacterial flagellum basal body</location>
    </subcellularLocation>
</comment>
<keyword evidence="6" id="KW-0966">Cell projection</keyword>
<evidence type="ECO:0000256" key="5">
    <source>
        <dbReference type="HAMAP-Rule" id="MF_00724"/>
    </source>
</evidence>
<proteinExistence type="inferred from homology"/>
<dbReference type="OrthoDB" id="8909229at2"/>
<dbReference type="PRINTS" id="PR01006">
    <property type="entry name" value="FLGHOOKFLIE"/>
</dbReference>
<keyword evidence="7" id="KW-1185">Reference proteome</keyword>
<dbReference type="PANTHER" id="PTHR34653:SF1">
    <property type="entry name" value="FLAGELLAR HOOK-BASAL BODY COMPLEX PROTEIN FLIE"/>
    <property type="match status" value="1"/>
</dbReference>
<evidence type="ECO:0000313" key="6">
    <source>
        <dbReference type="EMBL" id="TCL02277.1"/>
    </source>
</evidence>
<gene>
    <name evidence="5" type="primary">fliE</name>
    <name evidence="6" type="ORF">EZJ58_0279</name>
</gene>
<dbReference type="AlphaFoldDB" id="A0A4R1N6V9"/>
<evidence type="ECO:0000256" key="4">
    <source>
        <dbReference type="ARBA" id="ARBA00023143"/>
    </source>
</evidence>
<reference evidence="6 7" key="1">
    <citation type="submission" date="2019-02" db="EMBL/GenBank/DDBJ databases">
        <title>Investigation of anaerobic lignin degradation for improved lignocellulosic biofuels.</title>
        <authorList>
            <person name="Deangelis K."/>
        </authorList>
    </citation>
    <scope>NUCLEOTIDE SEQUENCE [LARGE SCALE GENOMIC DNA]</scope>
    <source>
        <strain evidence="6 7">159R</strain>
    </source>
</reference>
<evidence type="ECO:0000256" key="3">
    <source>
        <dbReference type="ARBA" id="ARBA00018024"/>
    </source>
</evidence>
<dbReference type="GO" id="GO:0005198">
    <property type="term" value="F:structural molecule activity"/>
    <property type="evidence" value="ECO:0007669"/>
    <property type="project" value="UniProtKB-UniRule"/>
</dbReference>
<accession>A0A4R1N6V9</accession>
<comment type="caution">
    <text evidence="6">The sequence shown here is derived from an EMBL/GenBank/DDBJ whole genome shotgun (WGS) entry which is preliminary data.</text>
</comment>
<keyword evidence="4 5" id="KW-0975">Bacterial flagellum</keyword>
<dbReference type="Proteomes" id="UP000294555">
    <property type="component" value="Unassembled WGS sequence"/>
</dbReference>
<dbReference type="NCBIfam" id="TIGR00205">
    <property type="entry name" value="fliE"/>
    <property type="match status" value="1"/>
</dbReference>
<dbReference type="GO" id="GO:0009425">
    <property type="term" value="C:bacterial-type flagellum basal body"/>
    <property type="evidence" value="ECO:0007669"/>
    <property type="project" value="UniProtKB-SubCell"/>
</dbReference>
<dbReference type="EMBL" id="SJOI01000001">
    <property type="protein sequence ID" value="TCL02277.1"/>
    <property type="molecule type" value="Genomic_DNA"/>
</dbReference>
<dbReference type="HAMAP" id="MF_00724">
    <property type="entry name" value="FliE"/>
    <property type="match status" value="1"/>
</dbReference>
<dbReference type="Pfam" id="PF02049">
    <property type="entry name" value="FliE"/>
    <property type="match status" value="1"/>
</dbReference>
<dbReference type="GO" id="GO:0071973">
    <property type="term" value="P:bacterial-type flagellum-dependent cell motility"/>
    <property type="evidence" value="ECO:0007669"/>
    <property type="project" value="InterPro"/>
</dbReference>
<protein>
    <recommendedName>
        <fullName evidence="3 5">Flagellar hook-basal body complex protein FliE</fullName>
    </recommendedName>
</protein>
<dbReference type="InterPro" id="IPR001624">
    <property type="entry name" value="FliE"/>
</dbReference>
<dbReference type="RefSeq" id="WP_132921243.1">
    <property type="nucleotide sequence ID" value="NZ_SJOI01000001.1"/>
</dbReference>
<evidence type="ECO:0000256" key="1">
    <source>
        <dbReference type="ARBA" id="ARBA00004117"/>
    </source>
</evidence>
<evidence type="ECO:0000256" key="2">
    <source>
        <dbReference type="ARBA" id="ARBA00009272"/>
    </source>
</evidence>
<keyword evidence="6" id="KW-0969">Cilium</keyword>
<evidence type="ECO:0000313" key="7">
    <source>
        <dbReference type="Proteomes" id="UP000294555"/>
    </source>
</evidence>
<dbReference type="GO" id="GO:0003774">
    <property type="term" value="F:cytoskeletal motor activity"/>
    <property type="evidence" value="ECO:0007669"/>
    <property type="project" value="InterPro"/>
</dbReference>
<keyword evidence="6" id="KW-0282">Flagellum</keyword>
<dbReference type="PANTHER" id="PTHR34653">
    <property type="match status" value="1"/>
</dbReference>
<sequence length="104" mass="10823">MAIQGIESAVQQLHRAASQAAGNGSDAPVTGGSFADQLSAALDNISDSQNKATMESQAYATGNSPLGLNDVMVDMQKSSIALQTGVQVRNKMVAAYQDIMNMSM</sequence>
<organism evidence="6 7">
    <name type="scientific">Sodalis ligni</name>
    <dbReference type="NCBI Taxonomy" id="2697027"/>
    <lineage>
        <taxon>Bacteria</taxon>
        <taxon>Pseudomonadati</taxon>
        <taxon>Pseudomonadota</taxon>
        <taxon>Gammaproteobacteria</taxon>
        <taxon>Enterobacterales</taxon>
        <taxon>Bruguierivoracaceae</taxon>
        <taxon>Sodalis</taxon>
    </lineage>
</organism>
<name>A0A4R1N6V9_9GAMM</name>